<dbReference type="OrthoDB" id="5339859at2"/>
<dbReference type="SUPFAM" id="SSF54285">
    <property type="entry name" value="MoaD/ThiS"/>
    <property type="match status" value="1"/>
</dbReference>
<organism evidence="1 2">
    <name type="scientific">Desulfamplus magnetovallimortis</name>
    <dbReference type="NCBI Taxonomy" id="1246637"/>
    <lineage>
        <taxon>Bacteria</taxon>
        <taxon>Pseudomonadati</taxon>
        <taxon>Thermodesulfobacteriota</taxon>
        <taxon>Desulfobacteria</taxon>
        <taxon>Desulfobacterales</taxon>
        <taxon>Desulfobacteraceae</taxon>
        <taxon>Desulfamplus</taxon>
    </lineage>
</organism>
<accession>A0A1W1HIB5</accession>
<reference evidence="1 2" key="1">
    <citation type="submission" date="2017-03" db="EMBL/GenBank/DDBJ databases">
        <authorList>
            <person name="Afonso C.L."/>
            <person name="Miller P.J."/>
            <person name="Scott M.A."/>
            <person name="Spackman E."/>
            <person name="Goraichik I."/>
            <person name="Dimitrov K.M."/>
            <person name="Suarez D.L."/>
            <person name="Swayne D.E."/>
        </authorList>
    </citation>
    <scope>NUCLEOTIDE SEQUENCE [LARGE SCALE GENOMIC DNA]</scope>
    <source>
        <strain evidence="1">PRJEB14757</strain>
    </source>
</reference>
<protein>
    <submittedName>
        <fullName evidence="1">ThiamineS protein</fullName>
    </submittedName>
</protein>
<sequence>MITITFNAFSFLQKKLSRHNIPFSNVTLEIPQNTTVTQLISRLKLLREDVEGVFVNGSVVPFDTVIQDGDRVGFVPPGTPGPYRVLLGIVKKKNEYS</sequence>
<evidence type="ECO:0000313" key="1">
    <source>
        <dbReference type="EMBL" id="SLM32214.1"/>
    </source>
</evidence>
<dbReference type="InterPro" id="IPR012675">
    <property type="entry name" value="Beta-grasp_dom_sf"/>
</dbReference>
<evidence type="ECO:0000313" key="2">
    <source>
        <dbReference type="Proteomes" id="UP000191931"/>
    </source>
</evidence>
<dbReference type="Pfam" id="PF02597">
    <property type="entry name" value="ThiS"/>
    <property type="match status" value="1"/>
</dbReference>
<dbReference type="Gene3D" id="3.10.20.30">
    <property type="match status" value="1"/>
</dbReference>
<name>A0A1W1HIB5_9BACT</name>
<proteinExistence type="predicted"/>
<dbReference type="Proteomes" id="UP000191931">
    <property type="component" value="Unassembled WGS sequence"/>
</dbReference>
<gene>
    <name evidence="1" type="ORF">MTBBW1_600044</name>
</gene>
<dbReference type="RefSeq" id="WP_080802068.1">
    <property type="nucleotide sequence ID" value="NZ_LT828542.1"/>
</dbReference>
<dbReference type="AlphaFoldDB" id="A0A1W1HIB5"/>
<dbReference type="EMBL" id="FWEV01000304">
    <property type="protein sequence ID" value="SLM32214.1"/>
    <property type="molecule type" value="Genomic_DNA"/>
</dbReference>
<dbReference type="InterPro" id="IPR003749">
    <property type="entry name" value="ThiS/MoaD-like"/>
</dbReference>
<dbReference type="InterPro" id="IPR016155">
    <property type="entry name" value="Mopterin_synth/thiamin_S_b"/>
</dbReference>
<dbReference type="STRING" id="1246637.MTBBW1_600044"/>
<keyword evidence="2" id="KW-1185">Reference proteome</keyword>